<accession>A0A4Q1BP83</accession>
<keyword evidence="1" id="KW-1133">Transmembrane helix</keyword>
<keyword evidence="1" id="KW-0472">Membrane</keyword>
<keyword evidence="1" id="KW-0812">Transmembrane</keyword>
<feature type="signal peptide" evidence="2">
    <location>
        <begin position="1"/>
        <end position="22"/>
    </location>
</feature>
<gene>
    <name evidence="3" type="ORF">M231_03053</name>
</gene>
<comment type="caution">
    <text evidence="3">The sequence shown here is derived from an EMBL/GenBank/DDBJ whole genome shotgun (WGS) entry which is preliminary data.</text>
</comment>
<sequence>MSRISSKTIFLGIVGLASFAYAKSGWGEACSQANSHLDSDTWALDSDCDATTYCADNSTCAYRGCRKDIYPFGYNGVAFDQLPALCPLGQFCPDEGDRCLDQVPVGGSCQKDRDDECAPPPDWNDLNGYLNVNGTVCLNFVCQYANVTLGLQCILENTPYTGYLDSGAQYAFVISRDNCANGLYCDGTAMQCMKDKAFGAACTGNKECLSYNCGSDHKCGRAADEPIHPGTYAYVLVGLGITILILSVMISLWFVHRRSRKENQIKLEQYYNEQIAYRQSIMSMSHAKNSLLSLPPNTSADQARRSIFADPDDGFASAHDLSVPNIRRDSSAAWSDAAASDSEILLNGERNGESSAGPRYRG</sequence>
<dbReference type="OrthoDB" id="195231at2759"/>
<dbReference type="InParanoid" id="A0A4Q1BP83"/>
<keyword evidence="4" id="KW-1185">Reference proteome</keyword>
<dbReference type="EMBL" id="SDIL01000028">
    <property type="protein sequence ID" value="RXK39698.1"/>
    <property type="molecule type" value="Genomic_DNA"/>
</dbReference>
<reference evidence="3 4" key="1">
    <citation type="submission" date="2016-06" db="EMBL/GenBank/DDBJ databases">
        <title>Evolution of pathogenesis and genome organization in the Tremellales.</title>
        <authorList>
            <person name="Cuomo C."/>
            <person name="Litvintseva A."/>
            <person name="Heitman J."/>
            <person name="Chen Y."/>
            <person name="Sun S."/>
            <person name="Springer D."/>
            <person name="Dromer F."/>
            <person name="Young S."/>
            <person name="Zeng Q."/>
            <person name="Chapman S."/>
            <person name="Gujja S."/>
            <person name="Saif S."/>
            <person name="Birren B."/>
        </authorList>
    </citation>
    <scope>NUCLEOTIDE SEQUENCE [LARGE SCALE GENOMIC DNA]</scope>
    <source>
        <strain evidence="3 4">ATCC 28783</strain>
    </source>
</reference>
<dbReference type="STRING" id="5217.A0A4Q1BP83"/>
<dbReference type="AlphaFoldDB" id="A0A4Q1BP83"/>
<organism evidence="3 4">
    <name type="scientific">Tremella mesenterica</name>
    <name type="common">Jelly fungus</name>
    <dbReference type="NCBI Taxonomy" id="5217"/>
    <lineage>
        <taxon>Eukaryota</taxon>
        <taxon>Fungi</taxon>
        <taxon>Dikarya</taxon>
        <taxon>Basidiomycota</taxon>
        <taxon>Agaricomycotina</taxon>
        <taxon>Tremellomycetes</taxon>
        <taxon>Tremellales</taxon>
        <taxon>Tremellaceae</taxon>
        <taxon>Tremella</taxon>
    </lineage>
</organism>
<dbReference type="Proteomes" id="UP000289152">
    <property type="component" value="Unassembled WGS sequence"/>
</dbReference>
<feature type="transmembrane region" description="Helical" evidence="1">
    <location>
        <begin position="232"/>
        <end position="255"/>
    </location>
</feature>
<name>A0A4Q1BP83_TREME</name>
<dbReference type="VEuPathDB" id="FungiDB:TREMEDRAFT_27793"/>
<feature type="chain" id="PRO_5020679363" evidence="2">
    <location>
        <begin position="23"/>
        <end position="362"/>
    </location>
</feature>
<evidence type="ECO:0000313" key="4">
    <source>
        <dbReference type="Proteomes" id="UP000289152"/>
    </source>
</evidence>
<evidence type="ECO:0000256" key="1">
    <source>
        <dbReference type="SAM" id="Phobius"/>
    </source>
</evidence>
<evidence type="ECO:0000313" key="3">
    <source>
        <dbReference type="EMBL" id="RXK39698.1"/>
    </source>
</evidence>
<proteinExistence type="predicted"/>
<keyword evidence="2" id="KW-0732">Signal</keyword>
<evidence type="ECO:0000256" key="2">
    <source>
        <dbReference type="SAM" id="SignalP"/>
    </source>
</evidence>
<protein>
    <submittedName>
        <fullName evidence="3">Uncharacterized protein</fullName>
    </submittedName>
</protein>